<dbReference type="OrthoDB" id="4161490at2759"/>
<dbReference type="GeneID" id="25280374"/>
<reference evidence="3 4" key="1">
    <citation type="submission" date="2013-03" db="EMBL/GenBank/DDBJ databases">
        <title>The Genome Sequence of Exophiala aquamarina CBS 119918.</title>
        <authorList>
            <consortium name="The Broad Institute Genomics Platform"/>
            <person name="Cuomo C."/>
            <person name="de Hoog S."/>
            <person name="Gorbushina A."/>
            <person name="Walker B."/>
            <person name="Young S.K."/>
            <person name="Zeng Q."/>
            <person name="Gargeya S."/>
            <person name="Fitzgerald M."/>
            <person name="Haas B."/>
            <person name="Abouelleil A."/>
            <person name="Allen A.W."/>
            <person name="Alvarado L."/>
            <person name="Arachchi H.M."/>
            <person name="Berlin A.M."/>
            <person name="Chapman S.B."/>
            <person name="Gainer-Dewar J."/>
            <person name="Goldberg J."/>
            <person name="Griggs A."/>
            <person name="Gujja S."/>
            <person name="Hansen M."/>
            <person name="Howarth C."/>
            <person name="Imamovic A."/>
            <person name="Ireland A."/>
            <person name="Larimer J."/>
            <person name="McCowan C."/>
            <person name="Murphy C."/>
            <person name="Pearson M."/>
            <person name="Poon T.W."/>
            <person name="Priest M."/>
            <person name="Roberts A."/>
            <person name="Saif S."/>
            <person name="Shea T."/>
            <person name="Sisk P."/>
            <person name="Sykes S."/>
            <person name="Wortman J."/>
            <person name="Nusbaum C."/>
            <person name="Birren B."/>
        </authorList>
    </citation>
    <scope>NUCLEOTIDE SEQUENCE [LARGE SCALE GENOMIC DNA]</scope>
    <source>
        <strain evidence="3 4">CBS 119918</strain>
    </source>
</reference>
<dbReference type="PANTHER" id="PTHR24185:SF1">
    <property type="entry name" value="CALCIUM-INDEPENDENT PHOSPHOLIPASE A2-GAMMA"/>
    <property type="match status" value="1"/>
</dbReference>
<keyword evidence="2" id="KW-0443">Lipid metabolism</keyword>
<dbReference type="GO" id="GO:0019369">
    <property type="term" value="P:arachidonate metabolic process"/>
    <property type="evidence" value="ECO:0007669"/>
    <property type="project" value="TreeGrafter"/>
</dbReference>
<protein>
    <recommendedName>
        <fullName evidence="5">PNPLA domain-containing protein</fullName>
    </recommendedName>
</protein>
<dbReference type="AlphaFoldDB" id="A0A072PCE6"/>
<dbReference type="GO" id="GO:0016020">
    <property type="term" value="C:membrane"/>
    <property type="evidence" value="ECO:0007669"/>
    <property type="project" value="TreeGrafter"/>
</dbReference>
<gene>
    <name evidence="3" type="ORF">A1O9_05448</name>
</gene>
<organism evidence="3 4">
    <name type="scientific">Exophiala aquamarina CBS 119918</name>
    <dbReference type="NCBI Taxonomy" id="1182545"/>
    <lineage>
        <taxon>Eukaryota</taxon>
        <taxon>Fungi</taxon>
        <taxon>Dikarya</taxon>
        <taxon>Ascomycota</taxon>
        <taxon>Pezizomycotina</taxon>
        <taxon>Eurotiomycetes</taxon>
        <taxon>Chaetothyriomycetidae</taxon>
        <taxon>Chaetothyriales</taxon>
        <taxon>Herpotrichiellaceae</taxon>
        <taxon>Exophiala</taxon>
    </lineage>
</organism>
<dbReference type="GO" id="GO:0047499">
    <property type="term" value="F:calcium-independent phospholipase A2 activity"/>
    <property type="evidence" value="ECO:0007669"/>
    <property type="project" value="TreeGrafter"/>
</dbReference>
<evidence type="ECO:0000256" key="2">
    <source>
        <dbReference type="ARBA" id="ARBA00022963"/>
    </source>
</evidence>
<evidence type="ECO:0000313" key="4">
    <source>
        <dbReference type="Proteomes" id="UP000027920"/>
    </source>
</evidence>
<keyword evidence="2" id="KW-0442">Lipid degradation</keyword>
<dbReference type="VEuPathDB" id="FungiDB:A1O9_05448"/>
<comment type="caution">
    <text evidence="3">The sequence shown here is derived from an EMBL/GenBank/DDBJ whole genome shotgun (WGS) entry which is preliminary data.</text>
</comment>
<keyword evidence="1" id="KW-0378">Hydrolase</keyword>
<dbReference type="PANTHER" id="PTHR24185">
    <property type="entry name" value="CALCIUM-INDEPENDENT PHOSPHOLIPASE A2-GAMMA"/>
    <property type="match status" value="1"/>
</dbReference>
<evidence type="ECO:0008006" key="5">
    <source>
        <dbReference type="Google" id="ProtNLM"/>
    </source>
</evidence>
<dbReference type="Gene3D" id="3.40.1090.10">
    <property type="entry name" value="Cytosolic phospholipase A2 catalytic domain"/>
    <property type="match status" value="1"/>
</dbReference>
<evidence type="ECO:0000256" key="1">
    <source>
        <dbReference type="ARBA" id="ARBA00022801"/>
    </source>
</evidence>
<dbReference type="RefSeq" id="XP_013260121.1">
    <property type="nucleotide sequence ID" value="XM_013404667.1"/>
</dbReference>
<accession>A0A072PCE6</accession>
<keyword evidence="4" id="KW-1185">Reference proteome</keyword>
<name>A0A072PCE6_9EURO</name>
<evidence type="ECO:0000313" key="3">
    <source>
        <dbReference type="EMBL" id="KEF57531.1"/>
    </source>
</evidence>
<dbReference type="STRING" id="1182545.A0A072PCE6"/>
<dbReference type="SUPFAM" id="SSF52151">
    <property type="entry name" value="FabD/lysophospholipase-like"/>
    <property type="match status" value="1"/>
</dbReference>
<dbReference type="Proteomes" id="UP000027920">
    <property type="component" value="Unassembled WGS sequence"/>
</dbReference>
<dbReference type="HOGENOM" id="CLU_1713252_0_0_1"/>
<sequence length="153" mass="17115">MLGRLEMDVDACIYAYTELIKVVFKEKRHRAPFSWKGRVQARFDSAKLRAAIEEVIRSQGYDPNEKFNDEETCGCRVFMCTASKELYGITPLRSYDLHEKKPVVSATIYEAALATSPATVFFDPVSIGTRHFEDGALGASNPVEKVQGEASDI</sequence>
<proteinExistence type="predicted"/>
<dbReference type="GO" id="GO:0016042">
    <property type="term" value="P:lipid catabolic process"/>
    <property type="evidence" value="ECO:0007669"/>
    <property type="project" value="UniProtKB-KW"/>
</dbReference>
<dbReference type="EMBL" id="AMGV01000004">
    <property type="protein sequence ID" value="KEF57531.1"/>
    <property type="molecule type" value="Genomic_DNA"/>
</dbReference>
<dbReference type="InterPro" id="IPR016035">
    <property type="entry name" value="Acyl_Trfase/lysoPLipase"/>
</dbReference>